<dbReference type="Gene3D" id="3.40.50.300">
    <property type="entry name" value="P-loop containing nucleotide triphosphate hydrolases"/>
    <property type="match status" value="1"/>
</dbReference>
<gene>
    <name evidence="2" type="ORF">DPM12_01045</name>
</gene>
<dbReference type="EMBL" id="QMIG01000001">
    <property type="protein sequence ID" value="RAW18691.1"/>
    <property type="molecule type" value="Genomic_DNA"/>
</dbReference>
<protein>
    <submittedName>
        <fullName evidence="2">Chromosome partitioning protein</fullName>
    </submittedName>
</protein>
<evidence type="ECO:0000313" key="3">
    <source>
        <dbReference type="Proteomes" id="UP000250462"/>
    </source>
</evidence>
<feature type="compositionally biased region" description="Basic and acidic residues" evidence="1">
    <location>
        <begin position="142"/>
        <end position="152"/>
    </location>
</feature>
<dbReference type="AlphaFoldDB" id="A0A329R2C3"/>
<feature type="region of interest" description="Disordered" evidence="1">
    <location>
        <begin position="132"/>
        <end position="152"/>
    </location>
</feature>
<dbReference type="OrthoDB" id="3217709at2"/>
<dbReference type="Proteomes" id="UP000250462">
    <property type="component" value="Unassembled WGS sequence"/>
</dbReference>
<accession>A0A329R2C3</accession>
<proteinExistence type="predicted"/>
<dbReference type="InterPro" id="IPR027417">
    <property type="entry name" value="P-loop_NTPase"/>
</dbReference>
<dbReference type="SUPFAM" id="SSF52540">
    <property type="entry name" value="P-loop containing nucleoside triphosphate hydrolases"/>
    <property type="match status" value="1"/>
</dbReference>
<evidence type="ECO:0000313" key="2">
    <source>
        <dbReference type="EMBL" id="RAW18691.1"/>
    </source>
</evidence>
<dbReference type="RefSeq" id="WP_112256351.1">
    <property type="nucleotide sequence ID" value="NZ_QMIG01000001.1"/>
</dbReference>
<organism evidence="2 3">
    <name type="scientific">Phytoactinopolyspora halophila</name>
    <dbReference type="NCBI Taxonomy" id="1981511"/>
    <lineage>
        <taxon>Bacteria</taxon>
        <taxon>Bacillati</taxon>
        <taxon>Actinomycetota</taxon>
        <taxon>Actinomycetes</taxon>
        <taxon>Jiangellales</taxon>
        <taxon>Jiangellaceae</taxon>
        <taxon>Phytoactinopolyspora</taxon>
    </lineage>
</organism>
<evidence type="ECO:0000256" key="1">
    <source>
        <dbReference type="SAM" id="MobiDB-lite"/>
    </source>
</evidence>
<comment type="caution">
    <text evidence="2">The sequence shown here is derived from an EMBL/GenBank/DDBJ whole genome shotgun (WGS) entry which is preliminary data.</text>
</comment>
<sequence>MSGFAAGGRTHDVQVLTAVSAAGWDAQLVKTLEIAPGRIAVVRRCVDVAELLATVGAGIGQAVLLGEDMRHLDRETVSSLRRSRVGVIGVRPPGDTGVDARLSRLGVRHVVPVDIGPKELAETILQAVAEAGATTSPQQGDGRAKGTDTDATVRPDGVAREAEADADALAFVESSGQRGRLIAVWGPCGSPGRTTLAVNIAMESALLGLPTMLADADTYGASIAQVLGLLDEAPGLAGAARLANDGALDAISLARHARWVAPALHVLTGIPRAVRWPELRPAALETVYDEMRSVAATTVVDCGFCVEEDEALRFDTAAPQRNGATLATLQAADVVVVVGAGDPVGLARLVRGLSDLGEAVPEAVLTVVVNRVRGSVAGPDPTSQIGDALQRYAGIRNPVYVPDDPDALDAALAGGLSLAEAAPASGARQSIQALSRTLLGFEALAPRRGLFRLRR</sequence>
<keyword evidence="3" id="KW-1185">Reference proteome</keyword>
<name>A0A329R2C3_9ACTN</name>
<reference evidence="2 3" key="1">
    <citation type="submission" date="2018-06" db="EMBL/GenBank/DDBJ databases">
        <title>Phytoactinopolyspora halophila sp. nov., a novel halophilic actinomycete isolated from a saline soil in China.</title>
        <authorList>
            <person name="Tang S.-K."/>
        </authorList>
    </citation>
    <scope>NUCLEOTIDE SEQUENCE [LARGE SCALE GENOMIC DNA]</scope>
    <source>
        <strain evidence="2 3">YIM 96934</strain>
    </source>
</reference>